<evidence type="ECO:0000313" key="6">
    <source>
        <dbReference type="EMBL" id="SHI02478.1"/>
    </source>
</evidence>
<sequence>MAQIDRALRSNIKLRHLQLVVALDEFRHLGRTADFLSVSQPAVSKMLAEVESMLGLQLFNRSTRGTEPTEAGVSLIRFARSVLAQYERTRDEIAAVASGAAGRTRVGSMSGTVPVLLARGIELLKQHSAQATVLVEEGDLTHLLPKLRLSELDFFVGRLEPGYAAPDLLTHPLHCDPMVVIIGRDNPLAAKAGPTWSDLVDLPCVVPPPWASLRVRIEQEFYRYGLAPPADLIETSSYFVMATFVNRRGATAFVARSVGQYFEREGWCKILPLDVAVEVAPVGLITLRGQRLTTTTGQLITCLRQAVGELFGDQAGGVR</sequence>
<reference evidence="6 7" key="1">
    <citation type="submission" date="2016-11" db="EMBL/GenBank/DDBJ databases">
        <authorList>
            <person name="Jaros S."/>
            <person name="Januszkiewicz K."/>
            <person name="Wedrychowicz H."/>
        </authorList>
    </citation>
    <scope>NUCLEOTIDE SEQUENCE [LARGE SCALE GENOMIC DNA]</scope>
    <source>
        <strain evidence="6 7">CGMCC 1.10190</strain>
    </source>
</reference>
<dbReference type="AlphaFoldDB" id="A0A1M5XSI5"/>
<dbReference type="Proteomes" id="UP000184226">
    <property type="component" value="Unassembled WGS sequence"/>
</dbReference>
<dbReference type="GO" id="GO:0003677">
    <property type="term" value="F:DNA binding"/>
    <property type="evidence" value="ECO:0007669"/>
    <property type="project" value="UniProtKB-KW"/>
</dbReference>
<dbReference type="Gene3D" id="3.40.190.10">
    <property type="entry name" value="Periplasmic binding protein-like II"/>
    <property type="match status" value="2"/>
</dbReference>
<dbReference type="SUPFAM" id="SSF53850">
    <property type="entry name" value="Periplasmic binding protein-like II"/>
    <property type="match status" value="1"/>
</dbReference>
<dbReference type="RefSeq" id="WP_073103978.1">
    <property type="nucleotide sequence ID" value="NZ_FQXE01000007.1"/>
</dbReference>
<gene>
    <name evidence="6" type="ORF">SAMN04488135_10798</name>
</gene>
<accession>A0A1M5XSI5</accession>
<dbReference type="EMBL" id="FQXE01000007">
    <property type="protein sequence ID" value="SHI02478.1"/>
    <property type="molecule type" value="Genomic_DNA"/>
</dbReference>
<proteinExistence type="inferred from homology"/>
<organism evidence="6 7">
    <name type="scientific">Pollutimonas bauzanensis</name>
    <dbReference type="NCBI Taxonomy" id="658167"/>
    <lineage>
        <taxon>Bacteria</taxon>
        <taxon>Pseudomonadati</taxon>
        <taxon>Pseudomonadota</taxon>
        <taxon>Betaproteobacteria</taxon>
        <taxon>Burkholderiales</taxon>
        <taxon>Alcaligenaceae</taxon>
        <taxon>Pollutimonas</taxon>
    </lineage>
</organism>
<dbReference type="PANTHER" id="PTHR30419">
    <property type="entry name" value="HTH-TYPE TRANSCRIPTIONAL REGULATOR YBHD"/>
    <property type="match status" value="1"/>
</dbReference>
<dbReference type="InterPro" id="IPR050950">
    <property type="entry name" value="HTH-type_LysR_regulators"/>
</dbReference>
<dbReference type="InterPro" id="IPR005119">
    <property type="entry name" value="LysR_subst-bd"/>
</dbReference>
<comment type="similarity">
    <text evidence="1">Belongs to the LysR transcriptional regulatory family.</text>
</comment>
<dbReference type="STRING" id="658167.SAMN04488135_10798"/>
<dbReference type="PRINTS" id="PR00039">
    <property type="entry name" value="HTHLYSR"/>
</dbReference>
<evidence type="ECO:0000256" key="4">
    <source>
        <dbReference type="ARBA" id="ARBA00023163"/>
    </source>
</evidence>
<feature type="domain" description="HTH lysR-type" evidence="5">
    <location>
        <begin position="12"/>
        <end position="69"/>
    </location>
</feature>
<evidence type="ECO:0000256" key="2">
    <source>
        <dbReference type="ARBA" id="ARBA00023015"/>
    </source>
</evidence>
<dbReference type="PROSITE" id="PS50931">
    <property type="entry name" value="HTH_LYSR"/>
    <property type="match status" value="1"/>
</dbReference>
<keyword evidence="3" id="KW-0238">DNA-binding</keyword>
<keyword evidence="2" id="KW-0805">Transcription regulation</keyword>
<dbReference type="SUPFAM" id="SSF46785">
    <property type="entry name" value="Winged helix' DNA-binding domain"/>
    <property type="match status" value="1"/>
</dbReference>
<evidence type="ECO:0000259" key="5">
    <source>
        <dbReference type="PROSITE" id="PS50931"/>
    </source>
</evidence>
<evidence type="ECO:0000313" key="7">
    <source>
        <dbReference type="Proteomes" id="UP000184226"/>
    </source>
</evidence>
<dbReference type="Pfam" id="PF00126">
    <property type="entry name" value="HTH_1"/>
    <property type="match status" value="1"/>
</dbReference>
<dbReference type="Gene3D" id="1.10.10.10">
    <property type="entry name" value="Winged helix-like DNA-binding domain superfamily/Winged helix DNA-binding domain"/>
    <property type="match status" value="1"/>
</dbReference>
<evidence type="ECO:0000256" key="3">
    <source>
        <dbReference type="ARBA" id="ARBA00023125"/>
    </source>
</evidence>
<dbReference type="Pfam" id="PF03466">
    <property type="entry name" value="LysR_substrate"/>
    <property type="match status" value="1"/>
</dbReference>
<dbReference type="GO" id="GO:0003700">
    <property type="term" value="F:DNA-binding transcription factor activity"/>
    <property type="evidence" value="ECO:0007669"/>
    <property type="project" value="InterPro"/>
</dbReference>
<dbReference type="OrthoDB" id="5914299at2"/>
<dbReference type="InterPro" id="IPR036390">
    <property type="entry name" value="WH_DNA-bd_sf"/>
</dbReference>
<name>A0A1M5XSI5_9BURK</name>
<dbReference type="GO" id="GO:0005829">
    <property type="term" value="C:cytosol"/>
    <property type="evidence" value="ECO:0007669"/>
    <property type="project" value="TreeGrafter"/>
</dbReference>
<keyword evidence="4" id="KW-0804">Transcription</keyword>
<dbReference type="PANTHER" id="PTHR30419:SF8">
    <property type="entry name" value="NITROGEN ASSIMILATION TRANSCRIPTIONAL ACTIVATOR-RELATED"/>
    <property type="match status" value="1"/>
</dbReference>
<protein>
    <submittedName>
        <fullName evidence="6">Transcriptional regulator, LysR family</fullName>
    </submittedName>
</protein>
<evidence type="ECO:0000256" key="1">
    <source>
        <dbReference type="ARBA" id="ARBA00009437"/>
    </source>
</evidence>
<dbReference type="InterPro" id="IPR036388">
    <property type="entry name" value="WH-like_DNA-bd_sf"/>
</dbReference>
<keyword evidence="7" id="KW-1185">Reference proteome</keyword>
<dbReference type="InterPro" id="IPR000847">
    <property type="entry name" value="LysR_HTH_N"/>
</dbReference>